<organism evidence="2 3">
    <name type="scientific">Methylovorus glucosotrophus (strain SIP3-4)</name>
    <dbReference type="NCBI Taxonomy" id="582744"/>
    <lineage>
        <taxon>Bacteria</taxon>
        <taxon>Pseudomonadati</taxon>
        <taxon>Pseudomonadota</taxon>
        <taxon>Betaproteobacteria</taxon>
        <taxon>Nitrosomonadales</taxon>
        <taxon>Methylophilaceae</taxon>
        <taxon>Methylovorus</taxon>
    </lineage>
</organism>
<feature type="chain" id="PRO_5002973676" evidence="1">
    <location>
        <begin position="19"/>
        <end position="176"/>
    </location>
</feature>
<sequence length="176" mass="18944" precursor="true">MKSWIAALLLALPLAAWAHGPTPQKAEETVEINAAPAAVWAKIKDFGAIASWQPALEKVAAEGGNGNGAKRTLTFKSGGVLEEELDDYSDAEMRYAYRMGRDMDIKALPVSSLNGRLEVTAGKDGKTVVTWKARFYRAFTGNEPPAGQDDATAVEGVTAYFRQGLDNLKQLVESGK</sequence>
<dbReference type="eggNOG" id="COG3832">
    <property type="taxonomic scope" value="Bacteria"/>
</dbReference>
<dbReference type="Gene3D" id="3.30.530.20">
    <property type="match status" value="1"/>
</dbReference>
<gene>
    <name evidence="2" type="ordered locus">Msip34_0744</name>
</gene>
<dbReference type="PANTHER" id="PTHR39332:SF7">
    <property type="entry name" value="SRPBCC FAMILY PROTEIN"/>
    <property type="match status" value="1"/>
</dbReference>
<feature type="signal peptide" evidence="1">
    <location>
        <begin position="1"/>
        <end position="18"/>
    </location>
</feature>
<evidence type="ECO:0000256" key="1">
    <source>
        <dbReference type="SAM" id="SignalP"/>
    </source>
</evidence>
<dbReference type="InterPro" id="IPR023393">
    <property type="entry name" value="START-like_dom_sf"/>
</dbReference>
<evidence type="ECO:0000313" key="3">
    <source>
        <dbReference type="Proteomes" id="UP000002743"/>
    </source>
</evidence>
<evidence type="ECO:0000313" key="2">
    <source>
        <dbReference type="EMBL" id="ACT49992.1"/>
    </source>
</evidence>
<proteinExistence type="predicted"/>
<dbReference type="AlphaFoldDB" id="C6XAR0"/>
<dbReference type="EMBL" id="CP001674">
    <property type="protein sequence ID" value="ACT49992.1"/>
    <property type="molecule type" value="Genomic_DNA"/>
</dbReference>
<name>C6XAR0_METGS</name>
<dbReference type="InterPro" id="IPR019587">
    <property type="entry name" value="Polyketide_cyclase/dehydratase"/>
</dbReference>
<dbReference type="RefSeq" id="WP_015829575.1">
    <property type="nucleotide sequence ID" value="NC_012969.1"/>
</dbReference>
<dbReference type="KEGG" id="mei:Msip34_0744"/>
<dbReference type="STRING" id="582744.Msip34_0744"/>
<dbReference type="Pfam" id="PF10604">
    <property type="entry name" value="Polyketide_cyc2"/>
    <property type="match status" value="1"/>
</dbReference>
<dbReference type="SUPFAM" id="SSF55961">
    <property type="entry name" value="Bet v1-like"/>
    <property type="match status" value="1"/>
</dbReference>
<accession>C6XAR0</accession>
<dbReference type="OrthoDB" id="1364128at2"/>
<reference evidence="3" key="1">
    <citation type="submission" date="2009-07" db="EMBL/GenBank/DDBJ databases">
        <title>Complete sequence of chromosome of Methylovorus sp. SIP3-4.</title>
        <authorList>
            <person name="Lucas S."/>
            <person name="Copeland A."/>
            <person name="Lapidus A."/>
            <person name="Glavina del Rio T."/>
            <person name="Tice H."/>
            <person name="Bruce D."/>
            <person name="Goodwin L."/>
            <person name="Pitluck S."/>
            <person name="Clum A."/>
            <person name="Larimer F."/>
            <person name="Land M."/>
            <person name="Hauser L."/>
            <person name="Kyrpides N."/>
            <person name="Mikhailova N."/>
            <person name="Kayluzhnaya M."/>
            <person name="Chistoserdova L."/>
        </authorList>
    </citation>
    <scope>NUCLEOTIDE SEQUENCE [LARGE SCALE GENOMIC DNA]</scope>
    <source>
        <strain evidence="3">SIP3-4</strain>
    </source>
</reference>
<dbReference type="CDD" id="cd07821">
    <property type="entry name" value="PYR_PYL_RCAR_like"/>
    <property type="match status" value="1"/>
</dbReference>
<dbReference type="HOGENOM" id="CLU_106645_0_0_4"/>
<dbReference type="Proteomes" id="UP000002743">
    <property type="component" value="Chromosome"/>
</dbReference>
<keyword evidence="3" id="KW-1185">Reference proteome</keyword>
<reference evidence="2 3" key="2">
    <citation type="journal article" date="2011" name="J. Bacteriol.">
        <title>Genomes of three methylotrophs from a single niche uncover genetic and metabolic divergence of Methylophilaceae.</title>
        <authorList>
            <person name="Lapidus A."/>
            <person name="Clum A."/>
            <person name="Labutti K."/>
            <person name="Kaluzhnaya M.G."/>
            <person name="Lim S."/>
            <person name="Beck D.A."/>
            <person name="Glavina Del Rio T."/>
            <person name="Nolan M."/>
            <person name="Mavromatis K."/>
            <person name="Huntemann M."/>
            <person name="Lucas S."/>
            <person name="Lidstrom M.E."/>
            <person name="Ivanova N."/>
            <person name="Chistoserdova L."/>
        </authorList>
    </citation>
    <scope>NUCLEOTIDE SEQUENCE [LARGE SCALE GENOMIC DNA]</scope>
    <source>
        <strain evidence="2 3">SIP3-4</strain>
    </source>
</reference>
<dbReference type="PANTHER" id="PTHR39332">
    <property type="entry name" value="BLL4707 PROTEIN"/>
    <property type="match status" value="1"/>
</dbReference>
<keyword evidence="1" id="KW-0732">Signal</keyword>
<protein>
    <submittedName>
        <fullName evidence="2">MxaD protein, putative</fullName>
    </submittedName>
</protein>